<sequence length="115" mass="13088">MPSGWPPVPLPNSGENSKSRELESDNLPKEPVKAENAKVINKCTISPFTNLYLPLLPFNPPTSMREQKESLDKNWTTELCDRLDQLIASETNSRQCGHADRDWEKGCSWGLRLYE</sequence>
<evidence type="ECO:0000313" key="3">
    <source>
        <dbReference type="Proteomes" id="UP000190648"/>
    </source>
</evidence>
<keyword evidence="3" id="KW-1185">Reference proteome</keyword>
<reference evidence="2 3" key="1">
    <citation type="submission" date="2016-02" db="EMBL/GenBank/DDBJ databases">
        <title>Band-tailed pigeon sequencing and assembly.</title>
        <authorList>
            <person name="Soares A.E."/>
            <person name="Novak B.J."/>
            <person name="Rice E.S."/>
            <person name="O'Connell B."/>
            <person name="Chang D."/>
            <person name="Weber S."/>
            <person name="Shapiro B."/>
        </authorList>
    </citation>
    <scope>NUCLEOTIDE SEQUENCE [LARGE SCALE GENOMIC DNA]</scope>
    <source>
        <strain evidence="2">BTP2013</strain>
        <tissue evidence="2">Blood</tissue>
    </source>
</reference>
<dbReference type="Proteomes" id="UP000190648">
    <property type="component" value="Unassembled WGS sequence"/>
</dbReference>
<proteinExistence type="predicted"/>
<evidence type="ECO:0000313" key="2">
    <source>
        <dbReference type="EMBL" id="OPJ82446.1"/>
    </source>
</evidence>
<gene>
    <name evidence="2" type="ORF">AV530_010276</name>
</gene>
<accession>A0A1V4KD94</accession>
<dbReference type="EMBL" id="LSYS01003624">
    <property type="protein sequence ID" value="OPJ82446.1"/>
    <property type="molecule type" value="Genomic_DNA"/>
</dbReference>
<name>A0A1V4KD94_PATFA</name>
<evidence type="ECO:0000256" key="1">
    <source>
        <dbReference type="SAM" id="MobiDB-lite"/>
    </source>
</evidence>
<feature type="compositionally biased region" description="Pro residues" evidence="1">
    <location>
        <begin position="1"/>
        <end position="10"/>
    </location>
</feature>
<feature type="region of interest" description="Disordered" evidence="1">
    <location>
        <begin position="1"/>
        <end position="31"/>
    </location>
</feature>
<dbReference type="AlphaFoldDB" id="A0A1V4KD94"/>
<protein>
    <submittedName>
        <fullName evidence="2">Uncharacterized protein</fullName>
    </submittedName>
</protein>
<feature type="compositionally biased region" description="Basic and acidic residues" evidence="1">
    <location>
        <begin position="17"/>
        <end position="31"/>
    </location>
</feature>
<comment type="caution">
    <text evidence="2">The sequence shown here is derived from an EMBL/GenBank/DDBJ whole genome shotgun (WGS) entry which is preliminary data.</text>
</comment>
<organism evidence="2 3">
    <name type="scientific">Patagioenas fasciata monilis</name>
    <dbReference type="NCBI Taxonomy" id="372326"/>
    <lineage>
        <taxon>Eukaryota</taxon>
        <taxon>Metazoa</taxon>
        <taxon>Chordata</taxon>
        <taxon>Craniata</taxon>
        <taxon>Vertebrata</taxon>
        <taxon>Euteleostomi</taxon>
        <taxon>Archelosauria</taxon>
        <taxon>Archosauria</taxon>
        <taxon>Dinosauria</taxon>
        <taxon>Saurischia</taxon>
        <taxon>Theropoda</taxon>
        <taxon>Coelurosauria</taxon>
        <taxon>Aves</taxon>
        <taxon>Neognathae</taxon>
        <taxon>Neoaves</taxon>
        <taxon>Columbimorphae</taxon>
        <taxon>Columbiformes</taxon>
        <taxon>Columbidae</taxon>
        <taxon>Patagioenas</taxon>
    </lineage>
</organism>